<sequence>MYISSRLLKVIDFLQKNNVTTIKDIAEGCNITERMVRYDIENLNFLLKLNNIVPIEKLPKGRIIASEEFISSKIVKGFKDLNKYSKEERIEYIKARLLIDGKINLSHLARELDVSRTSIRGDLAMVVNEIEDEDIKVINNELISDERSIRTSILKNFSKPLLKLQSKSITEEESLLDNYLRDLIIDVSQSKLRGVIESIAKDMENKNINYFSSIWLHIIVSFMRLKNGKVRECIDEDKIIKEKNAYRVLEKYIDSLQEILGIEYTETEIIGLAKCIEGCMSNSINSYVYENWIDIVLIIKDTINDVSKFSGINLTNDEMLINGLLNHIKPAIYRIVKNISLEIDICMDIVEPYTDLLNLIEKNFKRLEKIINIEISRDEIALIAIHFLASIERNKDKYGEFKNILLVCGGGFGTTSIVANRIIANYNVNIIDMVAYSDFLEYDLSNIDYIVSLLKIDGDSFKDKPIIKISPFITEKDKSILAKYLPKVDSNRYRLNEILEIVNDSTEINNKEQVANYLEKAIVEKNKGVQANKTLRDYIDIDKAAIIDKVYSWQESIARTGELLEKSGDIEKKYTDSIIKTSENFGVHFILNNGVVIPHGEVDHHVNRSSISILYVKEPVQFNYGKIGHLFFMIAAKTTKDHVKSIEEIDKLSNNVEAINELKNVNSKEELVEVILRHID</sequence>
<evidence type="ECO:0000259" key="3">
    <source>
        <dbReference type="PROSITE" id="PS51094"/>
    </source>
</evidence>
<dbReference type="PROSITE" id="PS51099">
    <property type="entry name" value="PTS_EIIB_TYPE_2"/>
    <property type="match status" value="1"/>
</dbReference>
<dbReference type="AlphaFoldDB" id="A0A6N3E8E6"/>
<dbReference type="InterPro" id="IPR002178">
    <property type="entry name" value="PTS_EIIA_type-2_dom"/>
</dbReference>
<evidence type="ECO:0000259" key="4">
    <source>
        <dbReference type="PROSITE" id="PS51099"/>
    </source>
</evidence>
<accession>A0A6N3E8E6</accession>
<reference evidence="6" key="1">
    <citation type="submission" date="2019-11" db="EMBL/GenBank/DDBJ databases">
        <authorList>
            <person name="Feng L."/>
        </authorList>
    </citation>
    <scope>NUCLEOTIDE SEQUENCE</scope>
    <source>
        <strain evidence="6">CTertiumLFYP3</strain>
    </source>
</reference>
<dbReference type="PROSITE" id="PS51372">
    <property type="entry name" value="PRD_2"/>
    <property type="match status" value="2"/>
</dbReference>
<dbReference type="CDD" id="cd05568">
    <property type="entry name" value="PTS_IIB_bgl_like"/>
    <property type="match status" value="1"/>
</dbReference>
<dbReference type="InterPro" id="IPR036095">
    <property type="entry name" value="PTS_EIIB-like_sf"/>
</dbReference>
<dbReference type="Gene3D" id="3.40.50.2300">
    <property type="match status" value="1"/>
</dbReference>
<dbReference type="EMBL" id="CACRTO010000020">
    <property type="protein sequence ID" value="VYU34673.1"/>
    <property type="molecule type" value="Genomic_DNA"/>
</dbReference>
<dbReference type="PANTHER" id="PTHR30185:SF12">
    <property type="entry name" value="TRANSCRIPTIONAL REGULATOR MANR"/>
    <property type="match status" value="1"/>
</dbReference>
<dbReference type="SUPFAM" id="SSF63520">
    <property type="entry name" value="PTS-regulatory domain, PRD"/>
    <property type="match status" value="2"/>
</dbReference>
<feature type="domain" description="PRD" evidence="5">
    <location>
        <begin position="179"/>
        <end position="286"/>
    </location>
</feature>
<feature type="domain" description="PRD" evidence="5">
    <location>
        <begin position="290"/>
        <end position="397"/>
    </location>
</feature>
<dbReference type="SUPFAM" id="SSF55804">
    <property type="entry name" value="Phoshotransferase/anion transport protein"/>
    <property type="match status" value="1"/>
</dbReference>
<keyword evidence="2" id="KW-0677">Repeat</keyword>
<dbReference type="PANTHER" id="PTHR30185">
    <property type="entry name" value="CRYPTIC BETA-GLUCOSIDE BGL OPERON ANTITERMINATOR"/>
    <property type="match status" value="1"/>
</dbReference>
<dbReference type="InterPro" id="IPR011608">
    <property type="entry name" value="PRD"/>
</dbReference>
<protein>
    <submittedName>
        <fullName evidence="6">Putative licABCH operon regulator</fullName>
    </submittedName>
</protein>
<dbReference type="Gene3D" id="1.10.1790.10">
    <property type="entry name" value="PRD domain"/>
    <property type="match status" value="1"/>
</dbReference>
<dbReference type="PROSITE" id="PS51094">
    <property type="entry name" value="PTS_EIIA_TYPE_2"/>
    <property type="match status" value="1"/>
</dbReference>
<dbReference type="Pfam" id="PF00874">
    <property type="entry name" value="PRD"/>
    <property type="match status" value="1"/>
</dbReference>
<dbReference type="InterPro" id="IPR050661">
    <property type="entry name" value="BglG_antiterminators"/>
</dbReference>
<gene>
    <name evidence="6" type="primary">licR_3</name>
    <name evidence="6" type="ORF">CTLFYP3_02131</name>
</gene>
<evidence type="ECO:0000259" key="5">
    <source>
        <dbReference type="PROSITE" id="PS51372"/>
    </source>
</evidence>
<evidence type="ECO:0000313" key="6">
    <source>
        <dbReference type="EMBL" id="VYU34673.1"/>
    </source>
</evidence>
<organism evidence="6">
    <name type="scientific">Clostridium tertium</name>
    <dbReference type="NCBI Taxonomy" id="1559"/>
    <lineage>
        <taxon>Bacteria</taxon>
        <taxon>Bacillati</taxon>
        <taxon>Bacillota</taxon>
        <taxon>Clostridia</taxon>
        <taxon>Eubacteriales</taxon>
        <taxon>Clostridiaceae</taxon>
        <taxon>Clostridium</taxon>
    </lineage>
</organism>
<dbReference type="InterPro" id="IPR016152">
    <property type="entry name" value="PTrfase/Anion_transptr"/>
</dbReference>
<dbReference type="InterPro" id="IPR036634">
    <property type="entry name" value="PRD_sf"/>
</dbReference>
<name>A0A6N3E8E6_9CLOT</name>
<evidence type="ECO:0000256" key="2">
    <source>
        <dbReference type="ARBA" id="ARBA00022737"/>
    </source>
</evidence>
<feature type="domain" description="PTS EIIA type-2" evidence="3">
    <location>
        <begin position="537"/>
        <end position="678"/>
    </location>
</feature>
<dbReference type="InterPro" id="IPR036388">
    <property type="entry name" value="WH-like_DNA-bd_sf"/>
</dbReference>
<dbReference type="GO" id="GO:0008982">
    <property type="term" value="F:protein-N(PI)-phosphohistidine-sugar phosphotransferase activity"/>
    <property type="evidence" value="ECO:0007669"/>
    <property type="project" value="InterPro"/>
</dbReference>
<dbReference type="GO" id="GO:0006355">
    <property type="term" value="P:regulation of DNA-templated transcription"/>
    <property type="evidence" value="ECO:0007669"/>
    <property type="project" value="InterPro"/>
</dbReference>
<evidence type="ECO:0000256" key="1">
    <source>
        <dbReference type="ARBA" id="ARBA00022679"/>
    </source>
</evidence>
<dbReference type="Gene3D" id="3.40.930.10">
    <property type="entry name" value="Mannitol-specific EII, Chain A"/>
    <property type="match status" value="1"/>
</dbReference>
<dbReference type="Gene3D" id="1.10.10.10">
    <property type="entry name" value="Winged helix-like DNA-binding domain superfamily/Winged helix DNA-binding domain"/>
    <property type="match status" value="1"/>
</dbReference>
<dbReference type="GO" id="GO:0009401">
    <property type="term" value="P:phosphoenolpyruvate-dependent sugar phosphotransferase system"/>
    <property type="evidence" value="ECO:0007669"/>
    <property type="project" value="InterPro"/>
</dbReference>
<dbReference type="SUPFAM" id="SSF52794">
    <property type="entry name" value="PTS system IIB component-like"/>
    <property type="match status" value="1"/>
</dbReference>
<feature type="domain" description="PTS EIIB type-2" evidence="4">
    <location>
        <begin position="402"/>
        <end position="493"/>
    </location>
</feature>
<keyword evidence="1" id="KW-0808">Transferase</keyword>
<proteinExistence type="predicted"/>
<dbReference type="Pfam" id="PF00359">
    <property type="entry name" value="PTS_EIIA_2"/>
    <property type="match status" value="1"/>
</dbReference>
<dbReference type="InterPro" id="IPR013011">
    <property type="entry name" value="PTS_EIIB_2"/>
</dbReference>
<dbReference type="RefSeq" id="WP_156626582.1">
    <property type="nucleotide sequence ID" value="NZ_CACRTO010000020.1"/>
</dbReference>